<sequence length="192" mass="20922">CYAVGPTLGGGTAALFPDSTIVYPYCYKDCEILDNGPPRFTAKLVYNPLVVKGDSSVIETRIISLDKGSQLNKTVVSFDNLQEITPVVTGIVLHKQNPMGYSFDADAGYIAYADSTENAANNNGVIYIGAVFPATVKGAFAQVFSEKERKERGDALGHVLAVNDYEPGAEYIYYWGSGWSKYGFEADTDWNK</sequence>
<reference evidence="1" key="1">
    <citation type="journal article" date="2013" name="Environ. Microbiol.">
        <title>Microbiota from the distal guts of lean and obese adolescents exhibit partial functional redundancy besides clear differences in community structure.</title>
        <authorList>
            <person name="Ferrer M."/>
            <person name="Ruiz A."/>
            <person name="Lanza F."/>
            <person name="Haange S.B."/>
            <person name="Oberbach A."/>
            <person name="Till H."/>
            <person name="Bargiela R."/>
            <person name="Campoy C."/>
            <person name="Segura M.T."/>
            <person name="Richter M."/>
            <person name="von Bergen M."/>
            <person name="Seifert J."/>
            <person name="Suarez A."/>
        </authorList>
    </citation>
    <scope>NUCLEOTIDE SEQUENCE</scope>
</reference>
<evidence type="ECO:0000313" key="1">
    <source>
        <dbReference type="EMBL" id="EKC56654.1"/>
    </source>
</evidence>
<name>K1SMR0_9ZZZZ</name>
<comment type="caution">
    <text evidence="1">The sequence shown here is derived from an EMBL/GenBank/DDBJ whole genome shotgun (WGS) entry which is preliminary data.</text>
</comment>
<accession>K1SMR0</accession>
<proteinExistence type="predicted"/>
<feature type="non-terminal residue" evidence="1">
    <location>
        <position position="1"/>
    </location>
</feature>
<organism evidence="1">
    <name type="scientific">human gut metagenome</name>
    <dbReference type="NCBI Taxonomy" id="408170"/>
    <lineage>
        <taxon>unclassified sequences</taxon>
        <taxon>metagenomes</taxon>
        <taxon>organismal metagenomes</taxon>
    </lineage>
</organism>
<dbReference type="Pfam" id="PF16153">
    <property type="entry name" value="DUF4861"/>
    <property type="match status" value="1"/>
</dbReference>
<dbReference type="EMBL" id="AJWZ01007530">
    <property type="protein sequence ID" value="EKC56654.1"/>
    <property type="molecule type" value="Genomic_DNA"/>
</dbReference>
<gene>
    <name evidence="1" type="ORF">OBE_10952</name>
</gene>
<dbReference type="InterPro" id="IPR032342">
    <property type="entry name" value="DUF4861"/>
</dbReference>
<protein>
    <submittedName>
        <fullName evidence="1">Uncharacterized protein</fullName>
    </submittedName>
</protein>
<feature type="non-terminal residue" evidence="1">
    <location>
        <position position="192"/>
    </location>
</feature>
<dbReference type="AlphaFoldDB" id="K1SMR0"/>